<feature type="transmembrane region" description="Helical" evidence="7">
    <location>
        <begin position="251"/>
        <end position="271"/>
    </location>
</feature>
<feature type="transmembrane region" description="Helical" evidence="7">
    <location>
        <begin position="12"/>
        <end position="35"/>
    </location>
</feature>
<keyword evidence="4 7" id="KW-0812">Transmembrane</keyword>
<sequence length="428" mass="45568">MGIPSWWPKLSWQVWLIFIGRLLSQTGTGFTLFYASLFFVNQVGLTATQVGLGLGIMAFAGVFGRIFGGSMADGAWGRKATLMVSLAISTLGSFGLALSHNFWAFALANGAAGLGQGLYWPPAEAIVADLTTREQRNEAYALNRLGDNLGHSIGVAMASAVVALTGAYRLLFVIDGITFLIFLAVLWFFIQETRVASPVAGPMLAGWKTALTDRSLLVFGLSNILFTTYVAQLSSSMPLYFRNFVGIPEVQIGALFALHGALIGLLQMPVARWLNRFTRIQGLQGSALIWGIGFALVLLTGLSAELGSLPALALATVALMVLSLALVSYNPSASALVADLAPDHLRGVYLSINSLCWAVGFAAGPMIGGVVLDLPQPWVGGLWVLWVATVAVVWGILSWLNQILPCKVNAAASQQQKEPVPLGSAERK</sequence>
<evidence type="ECO:0000256" key="6">
    <source>
        <dbReference type="ARBA" id="ARBA00023136"/>
    </source>
</evidence>
<proteinExistence type="predicted"/>
<organism evidence="9 10">
    <name type="scientific">Thermostichus vulcanus str. 'Rupite'</name>
    <dbReference type="NCBI Taxonomy" id="2813851"/>
    <lineage>
        <taxon>Bacteria</taxon>
        <taxon>Bacillati</taxon>
        <taxon>Cyanobacteriota</taxon>
        <taxon>Cyanophyceae</taxon>
        <taxon>Thermostichales</taxon>
        <taxon>Thermostichaceae</taxon>
        <taxon>Thermostichus</taxon>
    </lineage>
</organism>
<evidence type="ECO:0000259" key="8">
    <source>
        <dbReference type="PROSITE" id="PS50850"/>
    </source>
</evidence>
<dbReference type="CDD" id="cd17329">
    <property type="entry name" value="MFS_MdtH_MDR_like"/>
    <property type="match status" value="1"/>
</dbReference>
<feature type="transmembrane region" description="Helical" evidence="7">
    <location>
        <begin position="308"/>
        <end position="327"/>
    </location>
</feature>
<evidence type="ECO:0000256" key="5">
    <source>
        <dbReference type="ARBA" id="ARBA00022989"/>
    </source>
</evidence>
<evidence type="ECO:0000256" key="4">
    <source>
        <dbReference type="ARBA" id="ARBA00022692"/>
    </source>
</evidence>
<feature type="transmembrane region" description="Helical" evidence="7">
    <location>
        <begin position="47"/>
        <end position="68"/>
    </location>
</feature>
<comment type="subcellular location">
    <subcellularLocation>
        <location evidence="1">Cell membrane</location>
        <topology evidence="1">Multi-pass membrane protein</topology>
    </subcellularLocation>
</comment>
<keyword evidence="5 7" id="KW-1133">Transmembrane helix</keyword>
<dbReference type="PANTHER" id="PTHR23517:SF3">
    <property type="entry name" value="INTEGRAL MEMBRANE TRANSPORT PROTEIN"/>
    <property type="match status" value="1"/>
</dbReference>
<evidence type="ECO:0000256" key="3">
    <source>
        <dbReference type="ARBA" id="ARBA00022475"/>
    </source>
</evidence>
<accession>A0ABT0CAW6</accession>
<dbReference type="InterPro" id="IPR020846">
    <property type="entry name" value="MFS_dom"/>
</dbReference>
<dbReference type="PROSITE" id="PS50850">
    <property type="entry name" value="MFS"/>
    <property type="match status" value="1"/>
</dbReference>
<dbReference type="InterPro" id="IPR036259">
    <property type="entry name" value="MFS_trans_sf"/>
</dbReference>
<feature type="transmembrane region" description="Helical" evidence="7">
    <location>
        <begin position="378"/>
        <end position="400"/>
    </location>
</feature>
<comment type="caution">
    <text evidence="9">The sequence shown here is derived from an EMBL/GenBank/DDBJ whole genome shotgun (WGS) entry which is preliminary data.</text>
</comment>
<feature type="transmembrane region" description="Helical" evidence="7">
    <location>
        <begin position="80"/>
        <end position="98"/>
    </location>
</feature>
<evidence type="ECO:0000256" key="2">
    <source>
        <dbReference type="ARBA" id="ARBA00022448"/>
    </source>
</evidence>
<feature type="transmembrane region" description="Helical" evidence="7">
    <location>
        <begin position="348"/>
        <end position="372"/>
    </location>
</feature>
<dbReference type="EMBL" id="JAFIRA010000017">
    <property type="protein sequence ID" value="MCJ2542927.1"/>
    <property type="molecule type" value="Genomic_DNA"/>
</dbReference>
<dbReference type="Pfam" id="PF07690">
    <property type="entry name" value="MFS_1"/>
    <property type="match status" value="1"/>
</dbReference>
<keyword evidence="3" id="KW-1003">Cell membrane</keyword>
<evidence type="ECO:0000313" key="9">
    <source>
        <dbReference type="EMBL" id="MCJ2542927.1"/>
    </source>
</evidence>
<gene>
    <name evidence="9" type="ORF">JX360_08415</name>
</gene>
<dbReference type="Gene3D" id="1.20.1250.20">
    <property type="entry name" value="MFS general substrate transporter like domains"/>
    <property type="match status" value="1"/>
</dbReference>
<dbReference type="InterPro" id="IPR011701">
    <property type="entry name" value="MFS"/>
</dbReference>
<keyword evidence="2" id="KW-0813">Transport</keyword>
<keyword evidence="6 7" id="KW-0472">Membrane</keyword>
<dbReference type="Proteomes" id="UP000830835">
    <property type="component" value="Unassembled WGS sequence"/>
</dbReference>
<feature type="transmembrane region" description="Helical" evidence="7">
    <location>
        <begin position="283"/>
        <end position="302"/>
    </location>
</feature>
<name>A0ABT0CAW6_THEVL</name>
<feature type="transmembrane region" description="Helical" evidence="7">
    <location>
        <begin position="211"/>
        <end position="231"/>
    </location>
</feature>
<dbReference type="SUPFAM" id="SSF103473">
    <property type="entry name" value="MFS general substrate transporter"/>
    <property type="match status" value="1"/>
</dbReference>
<reference evidence="9" key="1">
    <citation type="submission" date="2021-02" db="EMBL/GenBank/DDBJ databases">
        <title>The CRISPR/cas machinery reduction and long-range gene transfer in the hot spring cyanobacterium Synechococcus.</title>
        <authorList>
            <person name="Dvorak P."/>
            <person name="Jahodarova E."/>
            <person name="Hasler P."/>
            <person name="Poulickova A."/>
        </authorList>
    </citation>
    <scope>NUCLEOTIDE SEQUENCE</scope>
    <source>
        <strain evidence="9">Rupite</strain>
    </source>
</reference>
<evidence type="ECO:0000313" key="10">
    <source>
        <dbReference type="Proteomes" id="UP000830835"/>
    </source>
</evidence>
<dbReference type="PANTHER" id="PTHR23517">
    <property type="entry name" value="RESISTANCE PROTEIN MDTM, PUTATIVE-RELATED-RELATED"/>
    <property type="match status" value="1"/>
</dbReference>
<keyword evidence="10" id="KW-1185">Reference proteome</keyword>
<feature type="domain" description="Major facilitator superfamily (MFS) profile" evidence="8">
    <location>
        <begin position="13"/>
        <end position="407"/>
    </location>
</feature>
<protein>
    <submittedName>
        <fullName evidence="9">MFS transporter</fullName>
    </submittedName>
</protein>
<dbReference type="InterPro" id="IPR050171">
    <property type="entry name" value="MFS_Transporters"/>
</dbReference>
<feature type="transmembrane region" description="Helical" evidence="7">
    <location>
        <begin position="167"/>
        <end position="190"/>
    </location>
</feature>
<evidence type="ECO:0000256" key="7">
    <source>
        <dbReference type="SAM" id="Phobius"/>
    </source>
</evidence>
<evidence type="ECO:0000256" key="1">
    <source>
        <dbReference type="ARBA" id="ARBA00004651"/>
    </source>
</evidence>